<organism evidence="3 4">
    <name type="scientific">Nonlabens arenilitoris</name>
    <dbReference type="NCBI Taxonomy" id="1217969"/>
    <lineage>
        <taxon>Bacteria</taxon>
        <taxon>Pseudomonadati</taxon>
        <taxon>Bacteroidota</taxon>
        <taxon>Flavobacteriia</taxon>
        <taxon>Flavobacteriales</taxon>
        <taxon>Flavobacteriaceae</taxon>
        <taxon>Nonlabens</taxon>
    </lineage>
</organism>
<dbReference type="OrthoDB" id="1140688at2"/>
<dbReference type="InterPro" id="IPR013783">
    <property type="entry name" value="Ig-like_fold"/>
</dbReference>
<gene>
    <name evidence="3" type="ORF">BST92_12790</name>
</gene>
<dbReference type="InterPro" id="IPR035986">
    <property type="entry name" value="PKD_dom_sf"/>
</dbReference>
<dbReference type="Proteomes" id="UP000239747">
    <property type="component" value="Unassembled WGS sequence"/>
</dbReference>
<dbReference type="InterPro" id="IPR026341">
    <property type="entry name" value="T9SS_type_B"/>
</dbReference>
<feature type="signal peptide" evidence="1">
    <location>
        <begin position="1"/>
        <end position="19"/>
    </location>
</feature>
<dbReference type="NCBIfam" id="TIGR04131">
    <property type="entry name" value="Bac_Flav_CTERM"/>
    <property type="match status" value="1"/>
</dbReference>
<dbReference type="PROSITE" id="PS50093">
    <property type="entry name" value="PKD"/>
    <property type="match status" value="1"/>
</dbReference>
<proteinExistence type="predicted"/>
<evidence type="ECO:0000313" key="4">
    <source>
        <dbReference type="Proteomes" id="UP000239747"/>
    </source>
</evidence>
<dbReference type="Gene3D" id="2.60.40.10">
    <property type="entry name" value="Immunoglobulins"/>
    <property type="match status" value="1"/>
</dbReference>
<dbReference type="SUPFAM" id="SSF49299">
    <property type="entry name" value="PKD domain"/>
    <property type="match status" value="1"/>
</dbReference>
<sequence length="969" mass="102990">MKKAILLLLTLVISFSVTAQEESSWWVFGRRAAIEFTPNPQNRSALPLIANSTIDQDEGVGTISDENGNLLFFTDGQTIFNRNGDPMPNGTGLLGGTSATQAAIIIKAPETAGVYFVFTAGNGNTSPMVYSRVEMALNGGLGDVVPGVKNIVLLAASSEKLAATIQTGSNNAYVMTFGRSNATSVSTGSGDNNALFAWEVRGIAGPNVSFVLPAPIAQSANGGLPYFSTPLAATNGDRGMLRVSPDGTKLAIGTQNLTNQGLFLYDFNPGNGQFSGAGLQLDNGPVYGVEFSPSSQYLYHDISSSFSPTATSNRKLVQYDLCDQANIISSRNEFADITGGSRGTLQLGRDGIIYVTRWDQSWLGSINPETANPVYNPTAIDISPGQAQQGLPVFVQSSFASSFTVNDQCQGDATEFVLACLPQVAASNWDFGDGNTRMVTGPGIVTNTYASAGTFTVTVNVTNVSGDVRDFTQDITIYENGIVDPVDVTLLDYCDDDNSGDEIVDLSQFTSDVLGTQDAATFNISYYANSVDADAGQNPLPLNYNATLGSNTIWVRIENNTSPINDGCSAIGSFVLTVSSVPTVSNIPDYEICDDVSQDGVEDFDLASFLPTIAAQAGNPVDVDYTIHESQADADMNMGAIDTTVPYTNTMSPQVLYVRLQNINDIDCFGTAPFNLVVLNAPTLGTVANIEVCDDAPLDGSSDFTLSDQDATVANGSTGIVTYHATQADAESGAAALPNVYTVSGTETIYARFVNDAGCSGTTSFDITVQAAPAIGNAPDLTNICDGSVDLNQNLFELSVQDTAVLNGLNPADYTISYYTTDSDAQNATNALPLSYTVPFQSGVTTDLLFARLENNTTGCFNTSQFTIIFERCEIVFPEGFSPNNDGINDTFSIPGLAEQYNNFTLQIFNRNGTVVYETSASNYEEFAGIPNKGALAGDGLLPVGTYFYVIQYNDQDEEDTASWVYINY</sequence>
<accession>A0A2S7UEV5</accession>
<dbReference type="InterPro" id="IPR000601">
    <property type="entry name" value="PKD_dom"/>
</dbReference>
<protein>
    <recommendedName>
        <fullName evidence="2">PKD domain-containing protein</fullName>
    </recommendedName>
</protein>
<name>A0A2S7UEV5_9FLAO</name>
<reference evidence="3 4" key="1">
    <citation type="submission" date="2017-01" db="EMBL/GenBank/DDBJ databases">
        <title>Trade-off between light-utilization and light-protection in marine flavobacteria.</title>
        <authorList>
            <person name="Kumagai Y."/>
            <person name="Yoshizawa S."/>
            <person name="Kogure K."/>
            <person name="Iwasaki W."/>
        </authorList>
    </citation>
    <scope>NUCLEOTIDE SEQUENCE [LARGE SCALE GENOMIC DNA]</scope>
    <source>
        <strain evidence="3 4">KCTC 32109</strain>
    </source>
</reference>
<evidence type="ECO:0000313" key="3">
    <source>
        <dbReference type="EMBL" id="PQJ32742.1"/>
    </source>
</evidence>
<keyword evidence="1" id="KW-0732">Signal</keyword>
<dbReference type="Pfam" id="PF13585">
    <property type="entry name" value="CHU_C"/>
    <property type="match status" value="1"/>
</dbReference>
<dbReference type="SUPFAM" id="SSF50969">
    <property type="entry name" value="YVTN repeat-like/Quinoprotein amine dehydrogenase"/>
    <property type="match status" value="1"/>
</dbReference>
<dbReference type="CDD" id="cd00146">
    <property type="entry name" value="PKD"/>
    <property type="match status" value="1"/>
</dbReference>
<dbReference type="AlphaFoldDB" id="A0A2S7UEV5"/>
<dbReference type="SMART" id="SM00089">
    <property type="entry name" value="PKD"/>
    <property type="match status" value="1"/>
</dbReference>
<dbReference type="Pfam" id="PF00801">
    <property type="entry name" value="PKD"/>
    <property type="match status" value="1"/>
</dbReference>
<dbReference type="EMBL" id="MTPW01000001">
    <property type="protein sequence ID" value="PQJ32742.1"/>
    <property type="molecule type" value="Genomic_DNA"/>
</dbReference>
<keyword evidence="4" id="KW-1185">Reference proteome</keyword>
<feature type="domain" description="PKD" evidence="2">
    <location>
        <begin position="422"/>
        <end position="477"/>
    </location>
</feature>
<dbReference type="InterPro" id="IPR011044">
    <property type="entry name" value="Quino_amine_DH_bsu"/>
</dbReference>
<dbReference type="RefSeq" id="WP_105071807.1">
    <property type="nucleotide sequence ID" value="NZ_MTPW01000001.1"/>
</dbReference>
<dbReference type="InterPro" id="IPR022409">
    <property type="entry name" value="PKD/Chitinase_dom"/>
</dbReference>
<comment type="caution">
    <text evidence="3">The sequence shown here is derived from an EMBL/GenBank/DDBJ whole genome shotgun (WGS) entry which is preliminary data.</text>
</comment>
<evidence type="ECO:0000256" key="1">
    <source>
        <dbReference type="SAM" id="SignalP"/>
    </source>
</evidence>
<evidence type="ECO:0000259" key="2">
    <source>
        <dbReference type="PROSITE" id="PS50093"/>
    </source>
</evidence>
<feature type="chain" id="PRO_5015454247" description="PKD domain-containing protein" evidence="1">
    <location>
        <begin position="20"/>
        <end position="969"/>
    </location>
</feature>